<sequence length="131" mass="15230">MIGDTGIGGVDRIGIRERREVCAWSQREGRHAVNKVRRTVRVKTATEYSKTYNIGAMRKKLKTRGYLAMDSKKRFNKKPHLDASLRACPSELVKLWDKCLETWRKSCHTPAFTLHRLPHFPDKWIDIAISH</sequence>
<proteinExistence type="predicted"/>
<dbReference type="AlphaFoldDB" id="A0A5B7GSA8"/>
<protein>
    <submittedName>
        <fullName evidence="1">Uncharacterized protein</fullName>
    </submittedName>
</protein>
<organism evidence="1 2">
    <name type="scientific">Portunus trituberculatus</name>
    <name type="common">Swimming crab</name>
    <name type="synonym">Neptunus trituberculatus</name>
    <dbReference type="NCBI Taxonomy" id="210409"/>
    <lineage>
        <taxon>Eukaryota</taxon>
        <taxon>Metazoa</taxon>
        <taxon>Ecdysozoa</taxon>
        <taxon>Arthropoda</taxon>
        <taxon>Crustacea</taxon>
        <taxon>Multicrustacea</taxon>
        <taxon>Malacostraca</taxon>
        <taxon>Eumalacostraca</taxon>
        <taxon>Eucarida</taxon>
        <taxon>Decapoda</taxon>
        <taxon>Pleocyemata</taxon>
        <taxon>Brachyura</taxon>
        <taxon>Eubrachyura</taxon>
        <taxon>Portunoidea</taxon>
        <taxon>Portunidae</taxon>
        <taxon>Portuninae</taxon>
        <taxon>Portunus</taxon>
    </lineage>
</organism>
<keyword evidence="2" id="KW-1185">Reference proteome</keyword>
<gene>
    <name evidence="1" type="ORF">E2C01_057174</name>
</gene>
<evidence type="ECO:0000313" key="1">
    <source>
        <dbReference type="EMBL" id="MPC63081.1"/>
    </source>
</evidence>
<name>A0A5B7GSA8_PORTR</name>
<reference evidence="1 2" key="1">
    <citation type="submission" date="2019-05" db="EMBL/GenBank/DDBJ databases">
        <title>Another draft genome of Portunus trituberculatus and its Hox gene families provides insights of decapod evolution.</title>
        <authorList>
            <person name="Jeong J.-H."/>
            <person name="Song I."/>
            <person name="Kim S."/>
            <person name="Choi T."/>
            <person name="Kim D."/>
            <person name="Ryu S."/>
            <person name="Kim W."/>
        </authorList>
    </citation>
    <scope>NUCLEOTIDE SEQUENCE [LARGE SCALE GENOMIC DNA]</scope>
    <source>
        <tissue evidence="1">Muscle</tissue>
    </source>
</reference>
<accession>A0A5B7GSA8</accession>
<comment type="caution">
    <text evidence="1">The sequence shown here is derived from an EMBL/GenBank/DDBJ whole genome shotgun (WGS) entry which is preliminary data.</text>
</comment>
<dbReference type="EMBL" id="VSRR010020394">
    <property type="protein sequence ID" value="MPC63081.1"/>
    <property type="molecule type" value="Genomic_DNA"/>
</dbReference>
<evidence type="ECO:0000313" key="2">
    <source>
        <dbReference type="Proteomes" id="UP000324222"/>
    </source>
</evidence>
<dbReference type="Proteomes" id="UP000324222">
    <property type="component" value="Unassembled WGS sequence"/>
</dbReference>